<evidence type="ECO:0000313" key="2">
    <source>
        <dbReference type="EMBL" id="CAH9137182.1"/>
    </source>
</evidence>
<name>A0AAV0FNK9_9ASTE</name>
<dbReference type="CDD" id="cd01650">
    <property type="entry name" value="RT_nLTR_like"/>
    <property type="match status" value="1"/>
</dbReference>
<organism evidence="2 3">
    <name type="scientific">Cuscuta epithymum</name>
    <dbReference type="NCBI Taxonomy" id="186058"/>
    <lineage>
        <taxon>Eukaryota</taxon>
        <taxon>Viridiplantae</taxon>
        <taxon>Streptophyta</taxon>
        <taxon>Embryophyta</taxon>
        <taxon>Tracheophyta</taxon>
        <taxon>Spermatophyta</taxon>
        <taxon>Magnoliopsida</taxon>
        <taxon>eudicotyledons</taxon>
        <taxon>Gunneridae</taxon>
        <taxon>Pentapetalae</taxon>
        <taxon>asterids</taxon>
        <taxon>lamiids</taxon>
        <taxon>Solanales</taxon>
        <taxon>Convolvulaceae</taxon>
        <taxon>Cuscuteae</taxon>
        <taxon>Cuscuta</taxon>
        <taxon>Cuscuta subgen. Cuscuta</taxon>
    </lineage>
</organism>
<dbReference type="Proteomes" id="UP001152523">
    <property type="component" value="Unassembled WGS sequence"/>
</dbReference>
<dbReference type="Pfam" id="PF00078">
    <property type="entry name" value="RVT_1"/>
    <property type="match status" value="1"/>
</dbReference>
<dbReference type="InterPro" id="IPR052343">
    <property type="entry name" value="Retrotransposon-Effector_Assoc"/>
</dbReference>
<dbReference type="InterPro" id="IPR000477">
    <property type="entry name" value="RT_dom"/>
</dbReference>
<dbReference type="PANTHER" id="PTHR46890:SF48">
    <property type="entry name" value="RNA-DIRECTED DNA POLYMERASE"/>
    <property type="match status" value="1"/>
</dbReference>
<feature type="domain" description="Reverse transcriptase" evidence="1">
    <location>
        <begin position="249"/>
        <end position="531"/>
    </location>
</feature>
<accession>A0AAV0FNK9</accession>
<evidence type="ECO:0000313" key="3">
    <source>
        <dbReference type="Proteomes" id="UP001152523"/>
    </source>
</evidence>
<reference evidence="2" key="1">
    <citation type="submission" date="2022-07" db="EMBL/GenBank/DDBJ databases">
        <authorList>
            <person name="Macas J."/>
            <person name="Novak P."/>
            <person name="Neumann P."/>
        </authorList>
    </citation>
    <scope>NUCLEOTIDE SEQUENCE</scope>
</reference>
<comment type="caution">
    <text evidence="2">The sequence shown here is derived from an EMBL/GenBank/DDBJ whole genome shotgun (WGS) entry which is preliminary data.</text>
</comment>
<evidence type="ECO:0000259" key="1">
    <source>
        <dbReference type="PROSITE" id="PS50878"/>
    </source>
</evidence>
<protein>
    <recommendedName>
        <fullName evidence="1">Reverse transcriptase domain-containing protein</fullName>
    </recommendedName>
</protein>
<sequence>MALWVKVIPAPVTRRDKIFKFANNWLKEEECRTVVGNSWRASHHLSVSERILFCGSELLRWDSRRKKGFRQQIQACKRRLAWLRGRDDWRSTGDFLRIWSTLYSLMEKENLFWKQRAKEFWLKEGDINSRFFHNAVKSRRRKNKLSGLKRIDGTWCTDRGQVGAMVRDYFEQLFTRRGNTGVADCFGNFGQITAEQNRLLLRDICPEEVRSAIFDMHPEKAPRSDGMNPAFFQKYWDIVGPDISRLCSNIFDSGIIPRELNVTNLVLIPKKDKPEDMGDWRPIALCNVVYKIFSKVLANRLKFLLGSLIGENQSAFVPGRSIVDNVVVSFETHHVLKRKCKGKEGFVALKLDMSKAYDRVCWDFLREIMIRMGFAVRWVNMVMECVSTVSYYVQFERDFLGPITPGRGLRQGDPLSPYLFIMVAEGLSALLKKAEARGDIHGVAVCRGAPRVSHLLFADDSFLFFRATSEEAGIIKDILSVYEENSGQIVNYGKSSLSFSQNVGEQFKGAYCSIFGIPMVGGQSRYLGLPTLVGKNKYAILGYLKDKIFNRIKNWNNRFLSRAGRAVLLKNVIQAMPNYAMNVFLLPNNLCDDIEKLMNGFWWRGAKFEQKGLRWRRWEALCKPKNMGGLGFRRIREFNLAMLAKQGWKLVTEPASLMSRVLKARYFPNSDFLNAHVGNNP</sequence>
<dbReference type="EMBL" id="CAMAPF010000999">
    <property type="protein sequence ID" value="CAH9137182.1"/>
    <property type="molecule type" value="Genomic_DNA"/>
</dbReference>
<dbReference type="SUPFAM" id="SSF56672">
    <property type="entry name" value="DNA/RNA polymerases"/>
    <property type="match status" value="1"/>
</dbReference>
<dbReference type="InterPro" id="IPR043502">
    <property type="entry name" value="DNA/RNA_pol_sf"/>
</dbReference>
<keyword evidence="3" id="KW-1185">Reference proteome</keyword>
<dbReference type="PROSITE" id="PS50878">
    <property type="entry name" value="RT_POL"/>
    <property type="match status" value="1"/>
</dbReference>
<dbReference type="AlphaFoldDB" id="A0AAV0FNK9"/>
<proteinExistence type="predicted"/>
<gene>
    <name evidence="2" type="ORF">CEPIT_LOCUS35838</name>
</gene>
<dbReference type="PANTHER" id="PTHR46890">
    <property type="entry name" value="NON-LTR RETROLELEMENT REVERSE TRANSCRIPTASE-LIKE PROTEIN-RELATED"/>
    <property type="match status" value="1"/>
</dbReference>